<evidence type="ECO:0000313" key="2">
    <source>
        <dbReference type="Proteomes" id="UP000182836"/>
    </source>
</evidence>
<accession>A0A1G9ACP0</accession>
<dbReference type="NCBIfam" id="NF033524">
    <property type="entry name" value="lasso_PadeA_fam"/>
    <property type="match status" value="1"/>
</dbReference>
<dbReference type="RefSeq" id="WP_264761001.1">
    <property type="nucleotide sequence ID" value="NZ_CCMI01000102.1"/>
</dbReference>
<proteinExistence type="predicted"/>
<dbReference type="EMBL" id="FNED01000045">
    <property type="protein sequence ID" value="SDK25086.1"/>
    <property type="molecule type" value="Genomic_DNA"/>
</dbReference>
<protein>
    <recommendedName>
        <fullName evidence="3">Paeninodin family lasso peptide</fullName>
    </recommendedName>
</protein>
<dbReference type="InterPro" id="IPR049825">
    <property type="entry name" value="Lasso_PadeA-like"/>
</dbReference>
<evidence type="ECO:0008006" key="3">
    <source>
        <dbReference type="Google" id="ProtNLM"/>
    </source>
</evidence>
<name>A0A1G9ACP0_ANEMI</name>
<gene>
    <name evidence="1" type="ORF">SAMN04487909_14542</name>
</gene>
<organism evidence="1 2">
    <name type="scientific">Aneurinibacillus migulanus</name>
    <name type="common">Bacillus migulanus</name>
    <dbReference type="NCBI Taxonomy" id="47500"/>
    <lineage>
        <taxon>Bacteria</taxon>
        <taxon>Bacillati</taxon>
        <taxon>Bacillota</taxon>
        <taxon>Bacilli</taxon>
        <taxon>Bacillales</taxon>
        <taxon>Paenibacillaceae</taxon>
        <taxon>Aneurinibacillus group</taxon>
        <taxon>Aneurinibacillus</taxon>
    </lineage>
</organism>
<dbReference type="Proteomes" id="UP000182836">
    <property type="component" value="Unassembled WGS sequence"/>
</dbReference>
<reference evidence="1 2" key="1">
    <citation type="submission" date="2016-10" db="EMBL/GenBank/DDBJ databases">
        <authorList>
            <person name="de Groot N.N."/>
        </authorList>
    </citation>
    <scope>NUCLEOTIDE SEQUENCE [LARGE SCALE GENOMIC DNA]</scope>
    <source>
        <strain evidence="1 2">DSM 2895</strain>
    </source>
</reference>
<evidence type="ECO:0000313" key="1">
    <source>
        <dbReference type="EMBL" id="SDK25086.1"/>
    </source>
</evidence>
<dbReference type="AlphaFoldDB" id="A0A1G9ACP0"/>
<sequence>MMKKEWKKPSLEVLSVKETMLGSSGKYTDAAFGSHTPIDDITFES</sequence>